<evidence type="ECO:0000256" key="9">
    <source>
        <dbReference type="ARBA" id="ARBA00023136"/>
    </source>
</evidence>
<dbReference type="FunFam" id="2.60.370.10:FF:000001">
    <property type="entry name" value="COX11 cytochrome c oxidase assembly homolog"/>
    <property type="match status" value="1"/>
</dbReference>
<accession>A0A211ZQ04</accession>
<keyword evidence="10" id="KW-1003">Cell membrane</keyword>
<evidence type="ECO:0000256" key="10">
    <source>
        <dbReference type="HAMAP-Rule" id="MF_00155"/>
    </source>
</evidence>
<dbReference type="HAMAP" id="MF_00155">
    <property type="entry name" value="CtaG"/>
    <property type="match status" value="1"/>
</dbReference>
<dbReference type="Proteomes" id="UP000196655">
    <property type="component" value="Unassembled WGS sequence"/>
</dbReference>
<keyword evidence="5 10" id="KW-0812">Transmembrane</keyword>
<feature type="topological domain" description="Cytoplasmic" evidence="10">
    <location>
        <begin position="1"/>
        <end position="13"/>
    </location>
</feature>
<evidence type="ECO:0000313" key="11">
    <source>
        <dbReference type="EMBL" id="OWJ67320.1"/>
    </source>
</evidence>
<dbReference type="AlphaFoldDB" id="A0A211ZQ04"/>
<dbReference type="EMBL" id="NHON01000014">
    <property type="protein sequence ID" value="OWJ67320.1"/>
    <property type="molecule type" value="Genomic_DNA"/>
</dbReference>
<dbReference type="PANTHER" id="PTHR21320:SF3">
    <property type="entry name" value="CYTOCHROME C OXIDASE ASSEMBLY PROTEIN COX11, MITOCHONDRIAL-RELATED"/>
    <property type="match status" value="1"/>
</dbReference>
<comment type="subcellular location">
    <subcellularLocation>
        <location evidence="2 10">Cell inner membrane</location>
        <topology evidence="2 10">Single-pass type II membrane protein</topology>
        <orientation evidence="2 10">Periplasmic side</orientation>
    </subcellularLocation>
</comment>
<keyword evidence="7 10" id="KW-1133">Transmembrane helix</keyword>
<dbReference type="PANTHER" id="PTHR21320">
    <property type="entry name" value="CYTOCHROME C OXIDASE ASSEMBLY PROTEIN COX11-RELATED"/>
    <property type="match status" value="1"/>
</dbReference>
<dbReference type="Gene3D" id="2.60.370.10">
    <property type="entry name" value="Ctag/Cox11"/>
    <property type="match status" value="1"/>
</dbReference>
<proteinExistence type="inferred from homology"/>
<evidence type="ECO:0000256" key="7">
    <source>
        <dbReference type="ARBA" id="ARBA00022989"/>
    </source>
</evidence>
<name>A0A211ZQ04_9PROT</name>
<keyword evidence="12" id="KW-1185">Reference proteome</keyword>
<gene>
    <name evidence="10" type="primary">ctaG</name>
    <name evidence="11" type="ORF">BWR60_10015</name>
</gene>
<feature type="topological domain" description="Periplasmic" evidence="10">
    <location>
        <begin position="37"/>
        <end position="202"/>
    </location>
</feature>
<sequence>MAEMAELDPKVRRRNRLFMTTLCGVAFSMGVLAFASSPLYRLFCQVTGYGGTTQVADSVSDKVLDRTVRVRFVANTDAELPWTFKAEQTEVEVKLGEPALIYFQATSTAKEPTAGQAVYNVTPDKVGLYFSKVQCFCFTEQIIQPGETVEFPVYFYVDAAMDAQPNLSDVRTITLSYTFYSQRSKALENAVAAYYRAAEKNG</sequence>
<dbReference type="SUPFAM" id="SSF110111">
    <property type="entry name" value="Ctag/Cox11"/>
    <property type="match status" value="1"/>
</dbReference>
<keyword evidence="10" id="KW-0997">Cell inner membrane</keyword>
<dbReference type="GO" id="GO:0008535">
    <property type="term" value="P:respiratory chain complex IV assembly"/>
    <property type="evidence" value="ECO:0007669"/>
    <property type="project" value="UniProtKB-UniRule"/>
</dbReference>
<evidence type="ECO:0000256" key="5">
    <source>
        <dbReference type="ARBA" id="ARBA00022692"/>
    </source>
</evidence>
<dbReference type="Pfam" id="PF04442">
    <property type="entry name" value="CtaG_Cox11"/>
    <property type="match status" value="1"/>
</dbReference>
<evidence type="ECO:0000256" key="4">
    <source>
        <dbReference type="ARBA" id="ARBA00015384"/>
    </source>
</evidence>
<comment type="similarity">
    <text evidence="3 10">Belongs to the COX11/CtaG family.</text>
</comment>
<dbReference type="InterPro" id="IPR007533">
    <property type="entry name" value="Cyt_c_oxidase_assmbl_CtaG"/>
</dbReference>
<dbReference type="GO" id="GO:0005507">
    <property type="term" value="F:copper ion binding"/>
    <property type="evidence" value="ECO:0007669"/>
    <property type="project" value="InterPro"/>
</dbReference>
<dbReference type="NCBIfam" id="NF003465">
    <property type="entry name" value="PRK05089.1"/>
    <property type="match status" value="1"/>
</dbReference>
<comment type="function">
    <text evidence="1 10">Exerts its effect at some terminal stage of cytochrome c oxidase synthesis, probably by being involved in the insertion of the copper B into subunit I.</text>
</comment>
<dbReference type="STRING" id="1122125.GCA_000423185_01161"/>
<keyword evidence="6 10" id="KW-0735">Signal-anchor</keyword>
<organism evidence="11 12">
    <name type="scientific">Inquilinus limosus</name>
    <dbReference type="NCBI Taxonomy" id="171674"/>
    <lineage>
        <taxon>Bacteria</taxon>
        <taxon>Pseudomonadati</taxon>
        <taxon>Pseudomonadota</taxon>
        <taxon>Alphaproteobacteria</taxon>
        <taxon>Rhodospirillales</taxon>
        <taxon>Rhodospirillaceae</taxon>
        <taxon>Inquilinus</taxon>
    </lineage>
</organism>
<evidence type="ECO:0000256" key="8">
    <source>
        <dbReference type="ARBA" id="ARBA00023008"/>
    </source>
</evidence>
<comment type="caution">
    <text evidence="11">The sequence shown here is derived from an EMBL/GenBank/DDBJ whole genome shotgun (WGS) entry which is preliminary data.</text>
</comment>
<dbReference type="InterPro" id="IPR023471">
    <property type="entry name" value="CtaG/Cox11_dom_sf"/>
</dbReference>
<keyword evidence="9 10" id="KW-0472">Membrane</keyword>
<protein>
    <recommendedName>
        <fullName evidence="4 10">Cytochrome c oxidase assembly protein CtaG</fullName>
    </recommendedName>
</protein>
<keyword evidence="8 10" id="KW-0186">Copper</keyword>
<dbReference type="PIRSF" id="PIRSF005413">
    <property type="entry name" value="COX11"/>
    <property type="match status" value="1"/>
</dbReference>
<reference evidence="12" key="1">
    <citation type="submission" date="2017-05" db="EMBL/GenBank/DDBJ databases">
        <authorList>
            <person name="Macchi M."/>
            <person name="Festa S."/>
            <person name="Coppotelli B.M."/>
            <person name="Morelli I.S."/>
        </authorList>
    </citation>
    <scope>NUCLEOTIDE SEQUENCE [LARGE SCALE GENOMIC DNA]</scope>
    <source>
        <strain evidence="12">I</strain>
    </source>
</reference>
<evidence type="ECO:0000256" key="6">
    <source>
        <dbReference type="ARBA" id="ARBA00022968"/>
    </source>
</evidence>
<evidence type="ECO:0000256" key="2">
    <source>
        <dbReference type="ARBA" id="ARBA00004382"/>
    </source>
</evidence>
<dbReference type="GO" id="GO:0005886">
    <property type="term" value="C:plasma membrane"/>
    <property type="evidence" value="ECO:0007669"/>
    <property type="project" value="UniProtKB-SubCell"/>
</dbReference>
<evidence type="ECO:0000256" key="3">
    <source>
        <dbReference type="ARBA" id="ARBA00009620"/>
    </source>
</evidence>
<evidence type="ECO:0000256" key="1">
    <source>
        <dbReference type="ARBA" id="ARBA00004007"/>
    </source>
</evidence>
<evidence type="ECO:0000313" key="12">
    <source>
        <dbReference type="Proteomes" id="UP000196655"/>
    </source>
</evidence>